<protein>
    <recommendedName>
        <fullName evidence="4">DUF3267 domain-containing protein</fullName>
    </recommendedName>
</protein>
<organism evidence="2 3">
    <name type="scientific">Metabacillus niabensis</name>
    <dbReference type="NCBI Taxonomy" id="324854"/>
    <lineage>
        <taxon>Bacteria</taxon>
        <taxon>Bacillati</taxon>
        <taxon>Bacillota</taxon>
        <taxon>Bacilli</taxon>
        <taxon>Bacillales</taxon>
        <taxon>Bacillaceae</taxon>
        <taxon>Metabacillus</taxon>
    </lineage>
</organism>
<comment type="caution">
    <text evidence="2">The sequence shown here is derived from an EMBL/GenBank/DDBJ whole genome shotgun (WGS) entry which is preliminary data.</text>
</comment>
<dbReference type="RefSeq" id="WP_095300990.1">
    <property type="nucleotide sequence ID" value="NZ_CADEPK010000365.1"/>
</dbReference>
<dbReference type="EMBL" id="JAUSTZ010000001">
    <property type="protein sequence ID" value="MDQ0224265.1"/>
    <property type="molecule type" value="Genomic_DNA"/>
</dbReference>
<keyword evidence="1" id="KW-0812">Transmembrane</keyword>
<gene>
    <name evidence="2" type="ORF">J2S02_000587</name>
</gene>
<keyword evidence="1" id="KW-0472">Membrane</keyword>
<reference evidence="2 3" key="1">
    <citation type="submission" date="2023-07" db="EMBL/GenBank/DDBJ databases">
        <title>Genomic Encyclopedia of Type Strains, Phase IV (KMG-IV): sequencing the most valuable type-strain genomes for metagenomic binning, comparative biology and taxonomic classification.</title>
        <authorList>
            <person name="Goeker M."/>
        </authorList>
    </citation>
    <scope>NUCLEOTIDE SEQUENCE [LARGE SCALE GENOMIC DNA]</scope>
    <source>
        <strain evidence="2 3">DSM 17723</strain>
    </source>
</reference>
<sequence>MNCWKTINLQKDVGQNRILFLSIITMIFVFILTYLPINLLLPNIHLKDEHFFLFVVLFISLMPIHKLCHALPLLFSGNRVSVKFKQYYMIPVLEVKACNSIKKGNMILSLLFPFIFMTAILCLVSIYFTPYVHYICIAMAFHIGLCVPDFIFLKQLLFAPKMSLIEEYEDGYEVLIKKY</sequence>
<name>A0ABT9YWS4_9BACI</name>
<evidence type="ECO:0008006" key="4">
    <source>
        <dbReference type="Google" id="ProtNLM"/>
    </source>
</evidence>
<dbReference type="Proteomes" id="UP001232245">
    <property type="component" value="Unassembled WGS sequence"/>
</dbReference>
<evidence type="ECO:0000313" key="2">
    <source>
        <dbReference type="EMBL" id="MDQ0224265.1"/>
    </source>
</evidence>
<evidence type="ECO:0000313" key="3">
    <source>
        <dbReference type="Proteomes" id="UP001232245"/>
    </source>
</evidence>
<dbReference type="InterPro" id="IPR021683">
    <property type="entry name" value="DUF3267"/>
</dbReference>
<dbReference type="Pfam" id="PF11667">
    <property type="entry name" value="DUF3267"/>
    <property type="match status" value="1"/>
</dbReference>
<accession>A0ABT9YWS4</accession>
<feature type="transmembrane region" description="Helical" evidence="1">
    <location>
        <begin position="18"/>
        <end position="39"/>
    </location>
</feature>
<proteinExistence type="predicted"/>
<feature type="transmembrane region" description="Helical" evidence="1">
    <location>
        <begin position="106"/>
        <end position="126"/>
    </location>
</feature>
<keyword evidence="1" id="KW-1133">Transmembrane helix</keyword>
<evidence type="ECO:0000256" key="1">
    <source>
        <dbReference type="SAM" id="Phobius"/>
    </source>
</evidence>
<feature type="transmembrane region" description="Helical" evidence="1">
    <location>
        <begin position="132"/>
        <end position="153"/>
    </location>
</feature>
<feature type="transmembrane region" description="Helical" evidence="1">
    <location>
        <begin position="51"/>
        <end position="75"/>
    </location>
</feature>
<keyword evidence="3" id="KW-1185">Reference proteome</keyword>